<dbReference type="EMBL" id="CM042049">
    <property type="protein sequence ID" value="KAI3747530.1"/>
    <property type="molecule type" value="Genomic_DNA"/>
</dbReference>
<proteinExistence type="predicted"/>
<sequence length="66" mass="6916">MKKLRVDREEVAQQKTRVHSVARGSFEGAVTTAAAAAGVQQQSSSCCPTALLLLFLVLGVVSAVVM</sequence>
<evidence type="ECO:0000313" key="2">
    <source>
        <dbReference type="Proteomes" id="UP001055879"/>
    </source>
</evidence>
<gene>
    <name evidence="1" type="ORF">L6452_10003</name>
</gene>
<keyword evidence="2" id="KW-1185">Reference proteome</keyword>
<name>A0ACB9DM06_ARCLA</name>
<reference evidence="1 2" key="2">
    <citation type="journal article" date="2022" name="Mol. Ecol. Resour.">
        <title>The genomes of chicory, endive, great burdock and yacon provide insights into Asteraceae paleo-polyploidization history and plant inulin production.</title>
        <authorList>
            <person name="Fan W."/>
            <person name="Wang S."/>
            <person name="Wang H."/>
            <person name="Wang A."/>
            <person name="Jiang F."/>
            <person name="Liu H."/>
            <person name="Zhao H."/>
            <person name="Xu D."/>
            <person name="Zhang Y."/>
        </authorList>
    </citation>
    <scope>NUCLEOTIDE SEQUENCE [LARGE SCALE GENOMIC DNA]</scope>
    <source>
        <strain evidence="2">cv. Niubang</strain>
    </source>
</reference>
<accession>A0ACB9DM06</accession>
<evidence type="ECO:0000313" key="1">
    <source>
        <dbReference type="EMBL" id="KAI3747530.1"/>
    </source>
</evidence>
<dbReference type="Proteomes" id="UP001055879">
    <property type="component" value="Linkage Group LG03"/>
</dbReference>
<protein>
    <submittedName>
        <fullName evidence="1">Uncharacterized protein</fullName>
    </submittedName>
</protein>
<organism evidence="1 2">
    <name type="scientific">Arctium lappa</name>
    <name type="common">Greater burdock</name>
    <name type="synonym">Lappa major</name>
    <dbReference type="NCBI Taxonomy" id="4217"/>
    <lineage>
        <taxon>Eukaryota</taxon>
        <taxon>Viridiplantae</taxon>
        <taxon>Streptophyta</taxon>
        <taxon>Embryophyta</taxon>
        <taxon>Tracheophyta</taxon>
        <taxon>Spermatophyta</taxon>
        <taxon>Magnoliopsida</taxon>
        <taxon>eudicotyledons</taxon>
        <taxon>Gunneridae</taxon>
        <taxon>Pentapetalae</taxon>
        <taxon>asterids</taxon>
        <taxon>campanulids</taxon>
        <taxon>Asterales</taxon>
        <taxon>Asteraceae</taxon>
        <taxon>Carduoideae</taxon>
        <taxon>Cardueae</taxon>
        <taxon>Arctiinae</taxon>
        <taxon>Arctium</taxon>
    </lineage>
</organism>
<comment type="caution">
    <text evidence="1">The sequence shown here is derived from an EMBL/GenBank/DDBJ whole genome shotgun (WGS) entry which is preliminary data.</text>
</comment>
<reference evidence="2" key="1">
    <citation type="journal article" date="2022" name="Mol. Ecol. Resour.">
        <title>The genomes of chicory, endive, great burdock and yacon provide insights into Asteraceae palaeo-polyploidization history and plant inulin production.</title>
        <authorList>
            <person name="Fan W."/>
            <person name="Wang S."/>
            <person name="Wang H."/>
            <person name="Wang A."/>
            <person name="Jiang F."/>
            <person name="Liu H."/>
            <person name="Zhao H."/>
            <person name="Xu D."/>
            <person name="Zhang Y."/>
        </authorList>
    </citation>
    <scope>NUCLEOTIDE SEQUENCE [LARGE SCALE GENOMIC DNA]</scope>
    <source>
        <strain evidence="2">cv. Niubang</strain>
    </source>
</reference>